<reference evidence="9 10" key="1">
    <citation type="journal article" date="2018" name="IMA Fungus">
        <title>IMA Genome-F 9: Draft genome sequence of Annulohypoxylon stygium, Aspergillus mulundensis, Berkeleyomyces basicola (syn. Thielaviopsis basicola), Ceratocystis smalleyi, two Cercospora beticola strains, Coleophoma cylindrospora, Fusarium fracticaudum, Phialophora cf. hyalina, and Morchella septimelata.</title>
        <authorList>
            <person name="Wingfield B.D."/>
            <person name="Bills G.F."/>
            <person name="Dong Y."/>
            <person name="Huang W."/>
            <person name="Nel W.J."/>
            <person name="Swalarsk-Parry B.S."/>
            <person name="Vaghefi N."/>
            <person name="Wilken P.M."/>
            <person name="An Z."/>
            <person name="de Beer Z.W."/>
            <person name="De Vos L."/>
            <person name="Chen L."/>
            <person name="Duong T.A."/>
            <person name="Gao Y."/>
            <person name="Hammerbacher A."/>
            <person name="Kikkert J.R."/>
            <person name="Li Y."/>
            <person name="Li H."/>
            <person name="Li K."/>
            <person name="Li Q."/>
            <person name="Liu X."/>
            <person name="Ma X."/>
            <person name="Naidoo K."/>
            <person name="Pethybridge S.J."/>
            <person name="Sun J."/>
            <person name="Steenkamp E.T."/>
            <person name="van der Nest M.A."/>
            <person name="van Wyk S."/>
            <person name="Wingfield M.J."/>
            <person name="Xiong C."/>
            <person name="Yue Q."/>
            <person name="Zhang X."/>
        </authorList>
    </citation>
    <scope>NUCLEOTIDE SEQUENCE [LARGE SCALE GENOMIC DNA]</scope>
    <source>
        <strain evidence="9 10">DSM 5745</strain>
    </source>
</reference>
<organism evidence="9 10">
    <name type="scientific">Aspergillus mulundensis</name>
    <dbReference type="NCBI Taxonomy" id="1810919"/>
    <lineage>
        <taxon>Eukaryota</taxon>
        <taxon>Fungi</taxon>
        <taxon>Dikarya</taxon>
        <taxon>Ascomycota</taxon>
        <taxon>Pezizomycotina</taxon>
        <taxon>Eurotiomycetes</taxon>
        <taxon>Eurotiomycetidae</taxon>
        <taxon>Eurotiales</taxon>
        <taxon>Aspergillaceae</taxon>
        <taxon>Aspergillus</taxon>
        <taxon>Aspergillus subgen. Nidulantes</taxon>
    </lineage>
</organism>
<evidence type="ECO:0000256" key="4">
    <source>
        <dbReference type="ARBA" id="ARBA00023163"/>
    </source>
</evidence>
<evidence type="ECO:0000256" key="6">
    <source>
        <dbReference type="SAM" id="Coils"/>
    </source>
</evidence>
<dbReference type="InterPro" id="IPR001138">
    <property type="entry name" value="Zn2Cys6_DnaBD"/>
</dbReference>
<keyword evidence="2" id="KW-0805">Transcription regulation</keyword>
<sequence>MASPTFIVSMPPNKTQPATRKRSQVARACNWCRVHRLKCDAEFPCANCRKRGGDCNNDRLNRAATLPEATREIEKLKKRVEELELELQNERKARALVPQLDALSTPTPGPNDSPGDSAVDLGEHAKNKVWEGIHISTAHSPHKTWYGSSSLFFFIGSINTFLTAALEQTHSARGMLPESASTLLDQPASTINSDRGRPAAPTGDSIRGGESLTSMQEEYFLNLFWETYYPSNPILDERDFKEHYQSLWAASDTERQPSALVDIVLALCMQYGMARQPGGRHALTAAARGDVNDSDSTLAGRWHYRRCLSLLSNELESPTLSTIQCHLLCSIYLCCGGFQNMSDNACGLAVRTAFMLGLHVEPPQSMPRRERELRKRIWWTIYVVESNRSMKLGRPFTVQESTSSCTLPADDREIAGLSGSSFAPIGGNVTWLTWHLHGIKLLIAARKAYVSFFSKPPDALTLGNSESTTKTMDAWLQGVPEVLKTSRQNNGTPFSTDLSPVLIEQFTPVWLQRERLLLELRYHNTCMSLYRSSICFTLNGVPVAITEQTALKCAAHAMALIHIIHQVLDTTAILDGWHEAFQWQWNAAMTLVGFVLAFPATVSTRAARETIDLSVSAFESFGDSFAVAANAATIMRDLSAKIDRLAQDRVTKVGDGQMFSANTRAAQVYSTTGFEMPLDAPAGLFDQAIEWPLHFGDEPATAEIGGVLGHSIDISAEIMTDIDWAGLNAGFFDQWAV</sequence>
<evidence type="ECO:0000256" key="5">
    <source>
        <dbReference type="ARBA" id="ARBA00023242"/>
    </source>
</evidence>
<dbReference type="SMART" id="SM00906">
    <property type="entry name" value="Fungal_trans"/>
    <property type="match status" value="1"/>
</dbReference>
<dbReference type="InterPro" id="IPR036864">
    <property type="entry name" value="Zn2-C6_fun-type_DNA-bd_sf"/>
</dbReference>
<dbReference type="RefSeq" id="XP_026605540.1">
    <property type="nucleotide sequence ID" value="XM_026746544.1"/>
</dbReference>
<dbReference type="GO" id="GO:0000978">
    <property type="term" value="F:RNA polymerase II cis-regulatory region sequence-specific DNA binding"/>
    <property type="evidence" value="ECO:0007669"/>
    <property type="project" value="TreeGrafter"/>
</dbReference>
<keyword evidence="4" id="KW-0804">Transcription</keyword>
<accession>A0A3D8SCY1</accession>
<dbReference type="Proteomes" id="UP000256690">
    <property type="component" value="Unassembled WGS sequence"/>
</dbReference>
<dbReference type="CDD" id="cd12148">
    <property type="entry name" value="fungal_TF_MHR"/>
    <property type="match status" value="1"/>
</dbReference>
<dbReference type="SUPFAM" id="SSF57701">
    <property type="entry name" value="Zn2/Cys6 DNA-binding domain"/>
    <property type="match status" value="1"/>
</dbReference>
<dbReference type="GeneID" id="38114898"/>
<evidence type="ECO:0000256" key="1">
    <source>
        <dbReference type="ARBA" id="ARBA00022723"/>
    </source>
</evidence>
<evidence type="ECO:0000259" key="8">
    <source>
        <dbReference type="PROSITE" id="PS50048"/>
    </source>
</evidence>
<dbReference type="Gene3D" id="4.10.240.10">
    <property type="entry name" value="Zn(2)-C6 fungal-type DNA-binding domain"/>
    <property type="match status" value="1"/>
</dbReference>
<evidence type="ECO:0000256" key="3">
    <source>
        <dbReference type="ARBA" id="ARBA00023125"/>
    </source>
</evidence>
<keyword evidence="1" id="KW-0479">Metal-binding</keyword>
<feature type="region of interest" description="Disordered" evidence="7">
    <location>
        <begin position="101"/>
        <end position="120"/>
    </location>
</feature>
<evidence type="ECO:0000313" key="10">
    <source>
        <dbReference type="Proteomes" id="UP000256690"/>
    </source>
</evidence>
<feature type="region of interest" description="Disordered" evidence="7">
    <location>
        <begin position="187"/>
        <end position="209"/>
    </location>
</feature>
<keyword evidence="5" id="KW-0539">Nucleus</keyword>
<evidence type="ECO:0000256" key="7">
    <source>
        <dbReference type="SAM" id="MobiDB-lite"/>
    </source>
</evidence>
<comment type="caution">
    <text evidence="9">The sequence shown here is derived from an EMBL/GenBank/DDBJ whole genome shotgun (WGS) entry which is preliminary data.</text>
</comment>
<dbReference type="GO" id="GO:0000435">
    <property type="term" value="P:positive regulation of transcription from RNA polymerase II promoter by galactose"/>
    <property type="evidence" value="ECO:0007669"/>
    <property type="project" value="TreeGrafter"/>
</dbReference>
<dbReference type="GO" id="GO:0008270">
    <property type="term" value="F:zinc ion binding"/>
    <property type="evidence" value="ECO:0007669"/>
    <property type="project" value="InterPro"/>
</dbReference>
<gene>
    <name evidence="9" type="ORF">DSM5745_04528</name>
</gene>
<keyword evidence="6" id="KW-0175">Coiled coil</keyword>
<dbReference type="STRING" id="1810919.A0A3D8SCY1"/>
<dbReference type="Pfam" id="PF04082">
    <property type="entry name" value="Fungal_trans"/>
    <property type="match status" value="1"/>
</dbReference>
<dbReference type="GO" id="GO:0006351">
    <property type="term" value="P:DNA-templated transcription"/>
    <property type="evidence" value="ECO:0007669"/>
    <property type="project" value="InterPro"/>
</dbReference>
<dbReference type="GO" id="GO:0005634">
    <property type="term" value="C:nucleus"/>
    <property type="evidence" value="ECO:0007669"/>
    <property type="project" value="TreeGrafter"/>
</dbReference>
<dbReference type="Pfam" id="PF00172">
    <property type="entry name" value="Zn_clus"/>
    <property type="match status" value="1"/>
</dbReference>
<dbReference type="PANTHER" id="PTHR47424:SF12">
    <property type="entry name" value="TRANSCRIPTION FACTOR ASQA"/>
    <property type="match status" value="1"/>
</dbReference>
<feature type="domain" description="Zn(2)-C6 fungal-type" evidence="8">
    <location>
        <begin position="28"/>
        <end position="55"/>
    </location>
</feature>
<evidence type="ECO:0000313" key="9">
    <source>
        <dbReference type="EMBL" id="RDW84202.1"/>
    </source>
</evidence>
<dbReference type="InterPro" id="IPR007219">
    <property type="entry name" value="XnlR_reg_dom"/>
</dbReference>
<keyword evidence="10" id="KW-1185">Reference proteome</keyword>
<dbReference type="EMBL" id="PVWQ01000004">
    <property type="protein sequence ID" value="RDW84202.1"/>
    <property type="molecule type" value="Genomic_DNA"/>
</dbReference>
<keyword evidence="3" id="KW-0238">DNA-binding</keyword>
<protein>
    <recommendedName>
        <fullName evidence="8">Zn(2)-C6 fungal-type domain-containing protein</fullName>
    </recommendedName>
</protein>
<dbReference type="SMART" id="SM00066">
    <property type="entry name" value="GAL4"/>
    <property type="match status" value="1"/>
</dbReference>
<dbReference type="OrthoDB" id="2283488at2759"/>
<dbReference type="CDD" id="cd00067">
    <property type="entry name" value="GAL4"/>
    <property type="match status" value="1"/>
</dbReference>
<dbReference type="PROSITE" id="PS50048">
    <property type="entry name" value="ZN2_CY6_FUNGAL_2"/>
    <property type="match status" value="1"/>
</dbReference>
<proteinExistence type="predicted"/>
<dbReference type="AlphaFoldDB" id="A0A3D8SCY1"/>
<dbReference type="InterPro" id="IPR051127">
    <property type="entry name" value="Fungal_SecMet_Regulators"/>
</dbReference>
<dbReference type="PROSITE" id="PS00463">
    <property type="entry name" value="ZN2_CY6_FUNGAL_1"/>
    <property type="match status" value="1"/>
</dbReference>
<feature type="coiled-coil region" evidence="6">
    <location>
        <begin position="66"/>
        <end position="93"/>
    </location>
</feature>
<dbReference type="GO" id="GO:0000981">
    <property type="term" value="F:DNA-binding transcription factor activity, RNA polymerase II-specific"/>
    <property type="evidence" value="ECO:0007669"/>
    <property type="project" value="InterPro"/>
</dbReference>
<dbReference type="PANTHER" id="PTHR47424">
    <property type="entry name" value="REGULATORY PROTEIN GAL4"/>
    <property type="match status" value="1"/>
</dbReference>
<evidence type="ECO:0000256" key="2">
    <source>
        <dbReference type="ARBA" id="ARBA00023015"/>
    </source>
</evidence>
<name>A0A3D8SCY1_9EURO</name>